<gene>
    <name evidence="5" type="ORF">TAV2_LOCUS6876</name>
</gene>
<evidence type="ECO:0000256" key="2">
    <source>
        <dbReference type="ARBA" id="ARBA00022737"/>
    </source>
</evidence>
<evidence type="ECO:0000259" key="4">
    <source>
        <dbReference type="PROSITE" id="PS50081"/>
    </source>
</evidence>
<evidence type="ECO:0000313" key="6">
    <source>
        <dbReference type="Proteomes" id="UP000836841"/>
    </source>
</evidence>
<dbReference type="AlphaFoldDB" id="A0AAU9RQZ2"/>
<keyword evidence="2" id="KW-0677">Repeat</keyword>
<evidence type="ECO:0000313" key="5">
    <source>
        <dbReference type="EMBL" id="CAH2045169.1"/>
    </source>
</evidence>
<proteinExistence type="predicted"/>
<organism evidence="5 6">
    <name type="scientific">Thlaspi arvense</name>
    <name type="common">Field penny-cress</name>
    <dbReference type="NCBI Taxonomy" id="13288"/>
    <lineage>
        <taxon>Eukaryota</taxon>
        <taxon>Viridiplantae</taxon>
        <taxon>Streptophyta</taxon>
        <taxon>Embryophyta</taxon>
        <taxon>Tracheophyta</taxon>
        <taxon>Spermatophyta</taxon>
        <taxon>Magnoliopsida</taxon>
        <taxon>eudicotyledons</taxon>
        <taxon>Gunneridae</taxon>
        <taxon>Pentapetalae</taxon>
        <taxon>rosids</taxon>
        <taxon>malvids</taxon>
        <taxon>Brassicales</taxon>
        <taxon>Brassicaceae</taxon>
        <taxon>Thlaspideae</taxon>
        <taxon>Thlaspi</taxon>
    </lineage>
</organism>
<dbReference type="PROSITE" id="PS50081">
    <property type="entry name" value="ZF_DAG_PE_2"/>
    <property type="match status" value="1"/>
</dbReference>
<name>A0AAU9RQZ2_THLAR</name>
<dbReference type="PANTHER" id="PTHR32410">
    <property type="entry name" value="CYSTEINE/HISTIDINE-RICH C1 DOMAIN FAMILY PROTEIN"/>
    <property type="match status" value="1"/>
</dbReference>
<dbReference type="GO" id="GO:0046872">
    <property type="term" value="F:metal ion binding"/>
    <property type="evidence" value="ECO:0007669"/>
    <property type="project" value="UniProtKB-KW"/>
</dbReference>
<feature type="domain" description="Phorbol-ester/DAG-type" evidence="4">
    <location>
        <begin position="10"/>
        <end position="56"/>
    </location>
</feature>
<reference evidence="5 6" key="1">
    <citation type="submission" date="2022-03" db="EMBL/GenBank/DDBJ databases">
        <authorList>
            <person name="Nunn A."/>
            <person name="Chopra R."/>
            <person name="Nunn A."/>
            <person name="Contreras Garrido A."/>
        </authorList>
    </citation>
    <scope>NUCLEOTIDE SEQUENCE [LARGE SCALE GENOMIC DNA]</scope>
</reference>
<dbReference type="InterPro" id="IPR046349">
    <property type="entry name" value="C1-like_sf"/>
</dbReference>
<dbReference type="InterPro" id="IPR002219">
    <property type="entry name" value="PKC_DAG/PE"/>
</dbReference>
<keyword evidence="1" id="KW-0479">Metal-binding</keyword>
<keyword evidence="6" id="KW-1185">Reference proteome</keyword>
<dbReference type="PANTHER" id="PTHR32410:SF154">
    <property type="entry name" value="CHP-RICH ZINC FINGER PROTEIN-LIKE-RELATED"/>
    <property type="match status" value="1"/>
</dbReference>
<dbReference type="Proteomes" id="UP000836841">
    <property type="component" value="Chromosome 2"/>
</dbReference>
<dbReference type="InterPro" id="IPR004146">
    <property type="entry name" value="DC1"/>
</dbReference>
<dbReference type="Pfam" id="PF22926">
    <property type="entry name" value="C1-like_CT"/>
    <property type="match status" value="1"/>
</dbReference>
<dbReference type="InterPro" id="IPR054483">
    <property type="entry name" value="DC1-like_CT"/>
</dbReference>
<dbReference type="InterPro" id="IPR053192">
    <property type="entry name" value="Vacuole_Formation_Reg"/>
</dbReference>
<evidence type="ECO:0000256" key="1">
    <source>
        <dbReference type="ARBA" id="ARBA00022723"/>
    </source>
</evidence>
<dbReference type="Pfam" id="PF03107">
    <property type="entry name" value="C1_2"/>
    <property type="match status" value="2"/>
</dbReference>
<dbReference type="EMBL" id="OU466858">
    <property type="protein sequence ID" value="CAH2045169.1"/>
    <property type="molecule type" value="Genomic_DNA"/>
</dbReference>
<dbReference type="SUPFAM" id="SSF57889">
    <property type="entry name" value="Cysteine-rich domain"/>
    <property type="match status" value="2"/>
</dbReference>
<accession>A0AAU9RQZ2</accession>
<sequence length="350" mass="40212">MDKVLFPRHYHSLSDAYNEDGLKCDACDGSYRAGKYCDGCKFTVHRRCVFLFYIKEKALKHPSHVGHRLKLLTTGAPVHSDPRCHLCGKNTKRIPFRCSTCKLNLDIDCMLDALCGQAHVNMPWHPHPLLRLTFRDLQCCLDEGFMYVDGNERFDVLCSSITVPFIHGSHPHPLFYLKLSDRGGPRKCKSCAIHERGVVKCDFYLDFRCATLPLTVRLHRYDDHSLTLCYGEEASGGKYWCDICETETHPETWFYTCKDCGVALHVLCVLGDLRYAKPGGKIEEEVDLIPNDTSSRPLCYRCHCRCIGPFILKNYDSLFLCSVYCLSLVRNWRKLRTKLRCPPWALEPNT</sequence>
<keyword evidence="3" id="KW-0862">Zinc</keyword>
<protein>
    <recommendedName>
        <fullName evidence="4">Phorbol-ester/DAG-type domain-containing protein</fullName>
    </recommendedName>
</protein>
<evidence type="ECO:0000256" key="3">
    <source>
        <dbReference type="ARBA" id="ARBA00022833"/>
    </source>
</evidence>